<dbReference type="OMA" id="VQWDNGK"/>
<dbReference type="EMBL" id="KI669638">
    <property type="protein sequence ID" value="ETN00433.1"/>
    <property type="molecule type" value="Genomic_DNA"/>
</dbReference>
<reference evidence="2 3" key="2">
    <citation type="submission" date="2013-11" db="EMBL/GenBank/DDBJ databases">
        <title>The Genome Sequence of Phytophthora parasitica INRA-310.</title>
        <authorList>
            <consortium name="The Broad Institute Genomics Platform"/>
            <person name="Russ C."/>
            <person name="Tyler B."/>
            <person name="Panabieres F."/>
            <person name="Shan W."/>
            <person name="Tripathy S."/>
            <person name="Grunwald N."/>
            <person name="Machado M."/>
            <person name="Johnson C.S."/>
            <person name="Arredondo F."/>
            <person name="Hong C."/>
            <person name="Coffey M."/>
            <person name="Young S.K."/>
            <person name="Zeng Q."/>
            <person name="Gargeya S."/>
            <person name="Fitzgerald M."/>
            <person name="Abouelleil A."/>
            <person name="Alvarado L."/>
            <person name="Chapman S.B."/>
            <person name="Gainer-Dewar J."/>
            <person name="Goldberg J."/>
            <person name="Griggs A."/>
            <person name="Gujja S."/>
            <person name="Hansen M."/>
            <person name="Howarth C."/>
            <person name="Imamovic A."/>
            <person name="Ireland A."/>
            <person name="Larimer J."/>
            <person name="McCowan C."/>
            <person name="Murphy C."/>
            <person name="Pearson M."/>
            <person name="Poon T.W."/>
            <person name="Priest M."/>
            <person name="Roberts A."/>
            <person name="Saif S."/>
            <person name="Shea T."/>
            <person name="Sykes S."/>
            <person name="Wortman J."/>
            <person name="Nusbaum C."/>
            <person name="Birren B."/>
        </authorList>
    </citation>
    <scope>NUCLEOTIDE SEQUENCE [LARGE SCALE GENOMIC DNA]</scope>
    <source>
        <strain evidence="2 3">INRA-310</strain>
    </source>
</reference>
<name>W2PHD6_PHYN3</name>
<dbReference type="Proteomes" id="UP000018817">
    <property type="component" value="Unassembled WGS sequence"/>
</dbReference>
<gene>
    <name evidence="2" type="ORF">PPTG_18117</name>
</gene>
<organism evidence="2 3">
    <name type="scientific">Phytophthora nicotianae (strain INRA-310)</name>
    <name type="common">Phytophthora parasitica</name>
    <dbReference type="NCBI Taxonomy" id="761204"/>
    <lineage>
        <taxon>Eukaryota</taxon>
        <taxon>Sar</taxon>
        <taxon>Stramenopiles</taxon>
        <taxon>Oomycota</taxon>
        <taxon>Peronosporomycetes</taxon>
        <taxon>Peronosporales</taxon>
        <taxon>Peronosporaceae</taxon>
        <taxon>Phytophthora</taxon>
    </lineage>
</organism>
<feature type="compositionally biased region" description="Low complexity" evidence="1">
    <location>
        <begin position="80"/>
        <end position="106"/>
    </location>
</feature>
<reference evidence="3" key="1">
    <citation type="submission" date="2011-12" db="EMBL/GenBank/DDBJ databases">
        <authorList>
            <consortium name="The Broad Institute Genome Sequencing Platform"/>
            <person name="Russ C."/>
            <person name="Tyler B."/>
            <person name="Panabieres F."/>
            <person name="Shan W."/>
            <person name="Tripathy S."/>
            <person name="Grunwald N."/>
            <person name="Machado M."/>
            <person name="Young S.K."/>
            <person name="Zeng Q."/>
            <person name="Gargeya S."/>
            <person name="Fitzgerald M."/>
            <person name="Haas B."/>
            <person name="Abouelleil A."/>
            <person name="Alvarado L."/>
            <person name="Arachchi H.M."/>
            <person name="Berlin A."/>
            <person name="Chapman S.B."/>
            <person name="Gearin G."/>
            <person name="Goldberg J."/>
            <person name="Griggs A."/>
            <person name="Gujja S."/>
            <person name="Hansen M."/>
            <person name="Heiman D."/>
            <person name="Howarth C."/>
            <person name="Larimer J."/>
            <person name="Lui A."/>
            <person name="MacDonald P.J.P."/>
            <person name="McCowen C."/>
            <person name="Montmayeur A."/>
            <person name="Murphy C."/>
            <person name="Neiman D."/>
            <person name="Pearson M."/>
            <person name="Priest M."/>
            <person name="Roberts A."/>
            <person name="Saif S."/>
            <person name="Shea T."/>
            <person name="Sisk P."/>
            <person name="Stolte C."/>
            <person name="Sykes S."/>
            <person name="Wortman J."/>
            <person name="Nusbaum C."/>
            <person name="Birren B."/>
        </authorList>
    </citation>
    <scope>NUCLEOTIDE SEQUENCE [LARGE SCALE GENOMIC DNA]</scope>
    <source>
        <strain evidence="3">INRA-310</strain>
    </source>
</reference>
<evidence type="ECO:0000313" key="3">
    <source>
        <dbReference type="Proteomes" id="UP000018817"/>
    </source>
</evidence>
<evidence type="ECO:0000313" key="2">
    <source>
        <dbReference type="EMBL" id="ETN00433.1"/>
    </source>
</evidence>
<protein>
    <submittedName>
        <fullName evidence="2">Uncharacterized protein</fullName>
    </submittedName>
</protein>
<sequence>MTTPLLPGDRVEGKSKKLAGRRGVVLLVSKESRMRSYKVQWDSGVVESVSARSIRREVGVAAWTPPDLAQIARLEEGDAGADVADSSSDMSISSSSSEGESVCAASSTTAAAGGDCEAQRAETERDESVYAHGRKWVHRDAVFIDPADFVPARKASLHWPLHLQLGTLVRILLLSHVPGGIFANNDTRNE</sequence>
<dbReference type="AlphaFoldDB" id="W2PHD6"/>
<accession>W2PHD6</accession>
<feature type="region of interest" description="Disordered" evidence="1">
    <location>
        <begin position="79"/>
        <end position="106"/>
    </location>
</feature>
<dbReference type="OrthoDB" id="10255969at2759"/>
<dbReference type="GeneID" id="20187030"/>
<dbReference type="RefSeq" id="XP_008914273.1">
    <property type="nucleotide sequence ID" value="XM_008916025.1"/>
</dbReference>
<evidence type="ECO:0000256" key="1">
    <source>
        <dbReference type="SAM" id="MobiDB-lite"/>
    </source>
</evidence>
<dbReference type="VEuPathDB" id="FungiDB:PPTG_18117"/>
<proteinExistence type="predicted"/>